<dbReference type="AlphaFoldDB" id="M0N8P0"/>
<dbReference type="STRING" id="1227456.C450_09137"/>
<comment type="caution">
    <text evidence="3">The sequence shown here is derived from an EMBL/GenBank/DDBJ whole genome shotgun (WGS) entry which is preliminary data.</text>
</comment>
<keyword evidence="4" id="KW-1185">Reference proteome</keyword>
<dbReference type="RefSeq" id="WP_005042789.1">
    <property type="nucleotide sequence ID" value="NZ_AOME01000051.1"/>
</dbReference>
<feature type="domain" description="Aerobactin siderophore biosynthesis IucA/IucC-like C-terminal" evidence="2">
    <location>
        <begin position="419"/>
        <end position="582"/>
    </location>
</feature>
<proteinExistence type="predicted"/>
<feature type="domain" description="Aerobactin siderophore biosynthesis IucA/IucC N-terminal" evidence="1">
    <location>
        <begin position="156"/>
        <end position="390"/>
    </location>
</feature>
<dbReference type="GO" id="GO:0016881">
    <property type="term" value="F:acid-amino acid ligase activity"/>
    <property type="evidence" value="ECO:0007669"/>
    <property type="project" value="UniProtKB-ARBA"/>
</dbReference>
<dbReference type="InterPro" id="IPR007310">
    <property type="entry name" value="Aerobactin_biosyn_IucA/IucC_N"/>
</dbReference>
<dbReference type="Gene3D" id="1.10.510.40">
    <property type="match status" value="1"/>
</dbReference>
<dbReference type="PANTHER" id="PTHR34384">
    <property type="entry name" value="L-2,3-DIAMINOPROPANOATE--CITRATE LIGASE"/>
    <property type="match status" value="1"/>
</dbReference>
<dbReference type="Pfam" id="PF04183">
    <property type="entry name" value="IucA_IucC"/>
    <property type="match status" value="1"/>
</dbReference>
<evidence type="ECO:0000259" key="1">
    <source>
        <dbReference type="Pfam" id="PF04183"/>
    </source>
</evidence>
<accession>M0N8P0</accession>
<dbReference type="Pfam" id="PF06276">
    <property type="entry name" value="FhuF"/>
    <property type="match status" value="1"/>
</dbReference>
<dbReference type="PANTHER" id="PTHR34384:SF5">
    <property type="entry name" value="L-2,3-DIAMINOPROPANOATE--CITRATE LIGASE"/>
    <property type="match status" value="1"/>
</dbReference>
<organism evidence="3 4">
    <name type="scientific">Halococcus salifodinae DSM 8989</name>
    <dbReference type="NCBI Taxonomy" id="1227456"/>
    <lineage>
        <taxon>Archaea</taxon>
        <taxon>Methanobacteriati</taxon>
        <taxon>Methanobacteriota</taxon>
        <taxon>Stenosarchaea group</taxon>
        <taxon>Halobacteria</taxon>
        <taxon>Halobacteriales</taxon>
        <taxon>Halococcaceae</taxon>
        <taxon>Halococcus</taxon>
    </lineage>
</organism>
<name>M0N8P0_9EURY</name>
<dbReference type="GO" id="GO:0019290">
    <property type="term" value="P:siderophore biosynthetic process"/>
    <property type="evidence" value="ECO:0007669"/>
    <property type="project" value="InterPro"/>
</dbReference>
<gene>
    <name evidence="3" type="ORF">C450_09137</name>
</gene>
<dbReference type="OrthoDB" id="212279at2157"/>
<dbReference type="Proteomes" id="UP000011625">
    <property type="component" value="Unassembled WGS sequence"/>
</dbReference>
<dbReference type="PATRIC" id="fig|1227456.3.peg.1848"/>
<evidence type="ECO:0000259" key="2">
    <source>
        <dbReference type="Pfam" id="PF06276"/>
    </source>
</evidence>
<dbReference type="InterPro" id="IPR037455">
    <property type="entry name" value="LucA/IucC-like"/>
</dbReference>
<evidence type="ECO:0000313" key="3">
    <source>
        <dbReference type="EMBL" id="EMA53464.1"/>
    </source>
</evidence>
<sequence>MTLSFDGRADRDVDPAERADDAAIHAFLNCYLRETGDYTVSDESVADVAPGPEGLLRTRLLEQRIDVLAPLEYRSPTERHLFDMPVRYRLPDGTVCRADAATLASLVVKDLSLDRPDGSAPDELLERVLRSKRNVETFVRAREGDDARLYGERLSFRDTEQALVFGHHRHPTPKSRQGIATRNQDTFAPELRGSFPLHYFRADPDLITSDSALDRCATTWVKDALRDDDSVPTSFVEEHVDSGDALLPVHPWQAEYLLDQSRVQRHLGDGIEHLGAVGQEFYPTTSVRTLYAPDAPFMVKSSLHVKITNSVRTNKRPELDRGVAVAELLDTAFGDELADGFPNFDIVRDPAFLALDIGDERESGLETVLRANPFHGDLAERSTPLVSLCQDAIVGRSRLGRLVTTIAERDGRDTEAVSEEWFRRYLEIAIRPVLWLYLDQGVGVEAHQQNSVLTLDEAGYPSEFRYRDNQGFYFPESQYPEVDAYLPGVGERADTVCADSIADERLRYYVVLNNALDVVNAFGSAGLVDERQLLALLRDELERARDRYDRPSSDFLAPLLESPTVPCKANLLTRFRGLDELENDLENQSVYTDVKNPLVTELDS</sequence>
<dbReference type="EMBL" id="AOME01000051">
    <property type="protein sequence ID" value="EMA53464.1"/>
    <property type="molecule type" value="Genomic_DNA"/>
</dbReference>
<evidence type="ECO:0000313" key="4">
    <source>
        <dbReference type="Proteomes" id="UP000011625"/>
    </source>
</evidence>
<protein>
    <submittedName>
        <fullName evidence="3">Iron transport protein A</fullName>
    </submittedName>
</protein>
<dbReference type="InterPro" id="IPR022770">
    <property type="entry name" value="IucA/IucC-like_C"/>
</dbReference>
<reference evidence="3 4" key="1">
    <citation type="journal article" date="2014" name="PLoS Genet.">
        <title>Phylogenetically driven sequencing of extremely halophilic archaea reveals strategies for static and dynamic osmo-response.</title>
        <authorList>
            <person name="Becker E.A."/>
            <person name="Seitzer P.M."/>
            <person name="Tritt A."/>
            <person name="Larsen D."/>
            <person name="Krusor M."/>
            <person name="Yao A.I."/>
            <person name="Wu D."/>
            <person name="Madern D."/>
            <person name="Eisen J.A."/>
            <person name="Darling A.E."/>
            <person name="Facciotti M.T."/>
        </authorList>
    </citation>
    <scope>NUCLEOTIDE SEQUENCE [LARGE SCALE GENOMIC DNA]</scope>
    <source>
        <strain evidence="3 4">DSM 8989</strain>
    </source>
</reference>